<dbReference type="GeneID" id="111009209"/>
<dbReference type="OrthoDB" id="692041at2759"/>
<sequence length="317" mass="35030">MCALCRLQNSAVQNSNPKSQTCRRFLLVASLTIFKFHFQVSLSSPFPKFSLSLSSFTSIGFSLRLRFHSRVSAPPANAPPPPPMNRPHRNLLLHPNSHCQECGTSQSHCWILHHVRLKASFRRLCTNCVLKNNLSGFCPVCFDVYDDSSPPPSHQRVMCFRCPSISHFSCVSVHFSSTFLCSHCSDPRFTFFDGFHSAALSQSGSAAVLADNRVVDCKSARAIVAAARVAAQSMRRAAADARAAAETKIKNAAFAKKQATLALERLAFLVLQEEDRNGCVKSNNGDAVAGERTVEESKLQDKEVTAILERKKWNQSQ</sequence>
<dbReference type="Proteomes" id="UP000504603">
    <property type="component" value="Unplaced"/>
</dbReference>
<evidence type="ECO:0000313" key="1">
    <source>
        <dbReference type="Proteomes" id="UP000504603"/>
    </source>
</evidence>
<dbReference type="PANTHER" id="PTHR34451">
    <property type="entry name" value="PHD FINGER FAMILY PROTEIN"/>
    <property type="match status" value="1"/>
</dbReference>
<proteinExistence type="predicted"/>
<keyword evidence="1" id="KW-1185">Reference proteome</keyword>
<organism evidence="1 2">
    <name type="scientific">Momordica charantia</name>
    <name type="common">Bitter gourd</name>
    <name type="synonym">Balsam pear</name>
    <dbReference type="NCBI Taxonomy" id="3673"/>
    <lineage>
        <taxon>Eukaryota</taxon>
        <taxon>Viridiplantae</taxon>
        <taxon>Streptophyta</taxon>
        <taxon>Embryophyta</taxon>
        <taxon>Tracheophyta</taxon>
        <taxon>Spermatophyta</taxon>
        <taxon>Magnoliopsida</taxon>
        <taxon>eudicotyledons</taxon>
        <taxon>Gunneridae</taxon>
        <taxon>Pentapetalae</taxon>
        <taxon>rosids</taxon>
        <taxon>fabids</taxon>
        <taxon>Cucurbitales</taxon>
        <taxon>Cucurbitaceae</taxon>
        <taxon>Momordiceae</taxon>
        <taxon>Momordica</taxon>
    </lineage>
</organism>
<dbReference type="KEGG" id="mcha:111009209"/>
<name>A0A6J1C9K9_MOMCH</name>
<accession>A0A6J1C9K9</accession>
<reference evidence="2" key="1">
    <citation type="submission" date="2025-08" db="UniProtKB">
        <authorList>
            <consortium name="RefSeq"/>
        </authorList>
    </citation>
    <scope>IDENTIFICATION</scope>
    <source>
        <strain evidence="2">OHB3-1</strain>
    </source>
</reference>
<gene>
    <name evidence="2" type="primary">LOC111009209</name>
</gene>
<protein>
    <submittedName>
        <fullName evidence="2">Uncharacterized protein LOC111009209</fullName>
    </submittedName>
</protein>
<evidence type="ECO:0000313" key="2">
    <source>
        <dbReference type="RefSeq" id="XP_022137907.1"/>
    </source>
</evidence>
<dbReference type="AlphaFoldDB" id="A0A6J1C9K9"/>
<dbReference type="PANTHER" id="PTHR34451:SF7">
    <property type="entry name" value="PHD FINGER FAMILY PROTEIN"/>
    <property type="match status" value="1"/>
</dbReference>
<dbReference type="RefSeq" id="XP_022137907.1">
    <property type="nucleotide sequence ID" value="XM_022282215.1"/>
</dbReference>